<comment type="caution">
    <text evidence="1">The sequence shown here is derived from an EMBL/GenBank/DDBJ whole genome shotgun (WGS) entry which is preliminary data.</text>
</comment>
<evidence type="ECO:0000313" key="2">
    <source>
        <dbReference type="Proteomes" id="UP001139150"/>
    </source>
</evidence>
<name>A0A9X1ZUE4_9BACI</name>
<dbReference type="Proteomes" id="UP001139150">
    <property type="component" value="Unassembled WGS sequence"/>
</dbReference>
<gene>
    <name evidence="1" type="ORF">MF646_01150</name>
</gene>
<keyword evidence="2" id="KW-1185">Reference proteome</keyword>
<proteinExistence type="predicted"/>
<organism evidence="1 2">
    <name type="scientific">Halalkalibacter alkaliphilus</name>
    <dbReference type="NCBI Taxonomy" id="2917993"/>
    <lineage>
        <taxon>Bacteria</taxon>
        <taxon>Bacillati</taxon>
        <taxon>Bacillota</taxon>
        <taxon>Bacilli</taxon>
        <taxon>Bacillales</taxon>
        <taxon>Bacillaceae</taxon>
        <taxon>Halalkalibacter</taxon>
    </lineage>
</organism>
<dbReference type="EMBL" id="JAKRYL010000001">
    <property type="protein sequence ID" value="MCL7745714.1"/>
    <property type="molecule type" value="Genomic_DNA"/>
</dbReference>
<reference evidence="1" key="1">
    <citation type="submission" date="2022-02" db="EMBL/GenBank/DDBJ databases">
        <title>Halalkalibacter sp. nov. isolated from Lonar Lake, India.</title>
        <authorList>
            <person name="Joshi A."/>
            <person name="Thite S."/>
            <person name="Lodha T."/>
        </authorList>
    </citation>
    <scope>NUCLEOTIDE SEQUENCE</scope>
    <source>
        <strain evidence="1">MEB205</strain>
    </source>
</reference>
<accession>A0A9X1ZUE4</accession>
<protein>
    <recommendedName>
        <fullName evidence="3">Polymer-forming cytoskeletal protein</fullName>
    </recommendedName>
</protein>
<dbReference type="AlphaFoldDB" id="A0A9X1ZUE4"/>
<sequence>MKLISTNGQEEDLVVECDTLLTGTFNGNLTVLPGAKLCLDGKLIGDLFLKKGSIVSVQNTIAGNVYNEGARIEMIGLIEGEMFEV</sequence>
<evidence type="ECO:0008006" key="3">
    <source>
        <dbReference type="Google" id="ProtNLM"/>
    </source>
</evidence>
<evidence type="ECO:0000313" key="1">
    <source>
        <dbReference type="EMBL" id="MCL7745714.1"/>
    </source>
</evidence>
<dbReference type="RefSeq" id="WP_250094645.1">
    <property type="nucleotide sequence ID" value="NZ_JAKRYL010000001.1"/>
</dbReference>